<keyword evidence="1" id="KW-0479">Metal-binding</keyword>
<organism evidence="4 5">
    <name type="scientific">Porites lobata</name>
    <dbReference type="NCBI Taxonomy" id="104759"/>
    <lineage>
        <taxon>Eukaryota</taxon>
        <taxon>Metazoa</taxon>
        <taxon>Cnidaria</taxon>
        <taxon>Anthozoa</taxon>
        <taxon>Hexacorallia</taxon>
        <taxon>Scleractinia</taxon>
        <taxon>Fungiina</taxon>
        <taxon>Poritidae</taxon>
        <taxon>Porites</taxon>
    </lineage>
</organism>
<sequence length="478" mass="54454">MYLLLIAHFLVCKKHVEDNIKMKVAALGVQDKANYLIEIFGDRTSRGFIDSESREEFESRLLQLKNVWENRPTGDEFYTYFVAQIAEDMKCKMILPIRRAADLGDKFFYNNSTESINSGWKSEVEQSKHATTPGKFVSIAEAFVNRYRRNVHRGVVGDGPYKLSQNYQHAAVTEDKWKNMTKKEKAAKISVVDPVGYKKLLTFAATGTSTTPFLSSVNSELNPSENLPDFVSSGLPQYLRGSWEKARDVISKNGVTKINDGTNVVVFITNPRKPHIVNYVTCDCEGFQRETLCAHVIAASHKENLLRNVVSSWKPRLSDLVSSSIPKKAGRKPGPQRYRPSRVAQERNVQDLEQTTPTEYQFPKEEKFTIRWLEGSKLTTCYGCKNRFRKTASDPVPPEPYNIVLCRKQIRAYIPKGTTGLRFTVKPENTYFHLKKSCIQNDTSERIGPQSIRVTEDIKGQLKPIHLNKLKQEFGVNI</sequence>
<dbReference type="EMBL" id="CALNXK010000139">
    <property type="protein sequence ID" value="CAH3166941.1"/>
    <property type="molecule type" value="Genomic_DNA"/>
</dbReference>
<protein>
    <recommendedName>
        <fullName evidence="3">SWIM-type domain-containing protein</fullName>
    </recommendedName>
</protein>
<keyword evidence="1" id="KW-0862">Zinc</keyword>
<feature type="domain" description="SWIM-type" evidence="3">
    <location>
        <begin position="264"/>
        <end position="304"/>
    </location>
</feature>
<reference evidence="4 5" key="1">
    <citation type="submission" date="2022-05" db="EMBL/GenBank/DDBJ databases">
        <authorList>
            <consortium name="Genoscope - CEA"/>
            <person name="William W."/>
        </authorList>
    </citation>
    <scope>NUCLEOTIDE SEQUENCE [LARGE SCALE GENOMIC DNA]</scope>
</reference>
<keyword evidence="1" id="KW-0863">Zinc-finger</keyword>
<name>A0ABN8QQ85_9CNID</name>
<comment type="caution">
    <text evidence="4">The sequence shown here is derived from an EMBL/GenBank/DDBJ whole genome shotgun (WGS) entry which is preliminary data.</text>
</comment>
<evidence type="ECO:0000256" key="2">
    <source>
        <dbReference type="SAM" id="MobiDB-lite"/>
    </source>
</evidence>
<gene>
    <name evidence="4" type="ORF">PLOB_00007936</name>
</gene>
<dbReference type="PROSITE" id="PS50966">
    <property type="entry name" value="ZF_SWIM"/>
    <property type="match status" value="1"/>
</dbReference>
<accession>A0ABN8QQ85</accession>
<dbReference type="Proteomes" id="UP001159405">
    <property type="component" value="Unassembled WGS sequence"/>
</dbReference>
<evidence type="ECO:0000256" key="1">
    <source>
        <dbReference type="PROSITE-ProRule" id="PRU00325"/>
    </source>
</evidence>
<evidence type="ECO:0000313" key="5">
    <source>
        <dbReference type="Proteomes" id="UP001159405"/>
    </source>
</evidence>
<evidence type="ECO:0000259" key="3">
    <source>
        <dbReference type="PROSITE" id="PS50966"/>
    </source>
</evidence>
<proteinExistence type="predicted"/>
<feature type="region of interest" description="Disordered" evidence="2">
    <location>
        <begin position="324"/>
        <end position="354"/>
    </location>
</feature>
<keyword evidence="5" id="KW-1185">Reference proteome</keyword>
<dbReference type="InterPro" id="IPR007527">
    <property type="entry name" value="Znf_SWIM"/>
</dbReference>
<evidence type="ECO:0000313" key="4">
    <source>
        <dbReference type="EMBL" id="CAH3166941.1"/>
    </source>
</evidence>